<dbReference type="Proteomes" id="UP000230423">
    <property type="component" value="Unassembled WGS sequence"/>
</dbReference>
<dbReference type="InterPro" id="IPR019171">
    <property type="entry name" value="MIX23"/>
</dbReference>
<reference evidence="4 5" key="1">
    <citation type="submission" date="2015-09" db="EMBL/GenBank/DDBJ databases">
        <title>Draft genome of the parasitic nematode Teladorsagia circumcincta isolate WARC Sus (inbred).</title>
        <authorList>
            <person name="Mitreva M."/>
        </authorList>
    </citation>
    <scope>NUCLEOTIDE SEQUENCE [LARGE SCALE GENOMIC DNA]</scope>
    <source>
        <strain evidence="4 5">S</strain>
    </source>
</reference>
<organism evidence="4 5">
    <name type="scientific">Teladorsagia circumcincta</name>
    <name type="common">Brown stomach worm</name>
    <name type="synonym">Ostertagia circumcincta</name>
    <dbReference type="NCBI Taxonomy" id="45464"/>
    <lineage>
        <taxon>Eukaryota</taxon>
        <taxon>Metazoa</taxon>
        <taxon>Ecdysozoa</taxon>
        <taxon>Nematoda</taxon>
        <taxon>Chromadorea</taxon>
        <taxon>Rhabditida</taxon>
        <taxon>Rhabditina</taxon>
        <taxon>Rhabditomorpha</taxon>
        <taxon>Strongyloidea</taxon>
        <taxon>Trichostrongylidae</taxon>
        <taxon>Teladorsagia</taxon>
    </lineage>
</organism>
<sequence>MSGSAHVDCMDLAAFMTRLAALRKADDSVIIELNDALPTQSFHPVNSRATCEHVGKRLAELQLERIALIERCLSENQQREKSVPEGTMEARLLRNTIRQIRAEFEVEEIIGARSRKAVDERCGKIF</sequence>
<keyword evidence="5" id="KW-1185">Reference proteome</keyword>
<dbReference type="GO" id="GO:0005758">
    <property type="term" value="C:mitochondrial intermembrane space"/>
    <property type="evidence" value="ECO:0007669"/>
    <property type="project" value="InterPro"/>
</dbReference>
<dbReference type="Pfam" id="PF09774">
    <property type="entry name" value="MIX23"/>
    <property type="match status" value="1"/>
</dbReference>
<evidence type="ECO:0000313" key="5">
    <source>
        <dbReference type="Proteomes" id="UP000230423"/>
    </source>
</evidence>
<protein>
    <recommendedName>
        <fullName evidence="2">Protein MIX23</fullName>
    </recommendedName>
    <alternativeName>
        <fullName evidence="3">Coiled-coil domain-containing protein 58</fullName>
    </alternativeName>
</protein>
<dbReference type="PANTHER" id="PTHR31905">
    <property type="entry name" value="COILED-COIL DOMAIN-CONTAINING PROTEIN 58"/>
    <property type="match status" value="1"/>
</dbReference>
<accession>A0A2G9V472</accession>
<comment type="similarity">
    <text evidence="1">Belongs to the MIX23 family.</text>
</comment>
<evidence type="ECO:0000256" key="2">
    <source>
        <dbReference type="ARBA" id="ARBA00024228"/>
    </source>
</evidence>
<gene>
    <name evidence="4" type="ORF">TELCIR_00578</name>
</gene>
<dbReference type="OrthoDB" id="5593818at2759"/>
<dbReference type="EMBL" id="KZ345003">
    <property type="protein sequence ID" value="PIO77304.1"/>
    <property type="molecule type" value="Genomic_DNA"/>
</dbReference>
<evidence type="ECO:0000256" key="3">
    <source>
        <dbReference type="ARBA" id="ARBA00030733"/>
    </source>
</evidence>
<name>A0A2G9V472_TELCI</name>
<evidence type="ECO:0000313" key="4">
    <source>
        <dbReference type="EMBL" id="PIO77304.1"/>
    </source>
</evidence>
<proteinExistence type="inferred from homology"/>
<evidence type="ECO:0000256" key="1">
    <source>
        <dbReference type="ARBA" id="ARBA00024204"/>
    </source>
</evidence>
<dbReference type="PANTHER" id="PTHR31905:SF2">
    <property type="entry name" value="PROTEIN MIX23"/>
    <property type="match status" value="1"/>
</dbReference>
<dbReference type="AlphaFoldDB" id="A0A2G9V472"/>